<feature type="transmembrane region" description="Helical" evidence="3">
    <location>
        <begin position="27"/>
        <end position="47"/>
    </location>
</feature>
<gene>
    <name evidence="4" type="ORF">D4L85_07415</name>
</gene>
<name>A0A385SN48_9BACT</name>
<feature type="coiled-coil region" evidence="1">
    <location>
        <begin position="237"/>
        <end position="298"/>
    </location>
</feature>
<organism evidence="4 5">
    <name type="scientific">Chryseolinea soli</name>
    <dbReference type="NCBI Taxonomy" id="2321403"/>
    <lineage>
        <taxon>Bacteria</taxon>
        <taxon>Pseudomonadati</taxon>
        <taxon>Bacteroidota</taxon>
        <taxon>Cytophagia</taxon>
        <taxon>Cytophagales</taxon>
        <taxon>Fulvivirgaceae</taxon>
        <taxon>Chryseolinea</taxon>
    </lineage>
</organism>
<feature type="compositionally biased region" description="Low complexity" evidence="2">
    <location>
        <begin position="372"/>
        <end position="392"/>
    </location>
</feature>
<evidence type="ECO:0000313" key="5">
    <source>
        <dbReference type="Proteomes" id="UP000266183"/>
    </source>
</evidence>
<dbReference type="AlphaFoldDB" id="A0A385SN48"/>
<evidence type="ECO:0000256" key="2">
    <source>
        <dbReference type="SAM" id="MobiDB-lite"/>
    </source>
</evidence>
<feature type="transmembrane region" description="Helical" evidence="3">
    <location>
        <begin position="206"/>
        <end position="227"/>
    </location>
</feature>
<feature type="region of interest" description="Disordered" evidence="2">
    <location>
        <begin position="371"/>
        <end position="392"/>
    </location>
</feature>
<keyword evidence="3" id="KW-0812">Transmembrane</keyword>
<evidence type="ECO:0000256" key="1">
    <source>
        <dbReference type="SAM" id="Coils"/>
    </source>
</evidence>
<sequence length="392" mass="43544">MGFVLTFCRAAESTIKKVPNSQLNHEVMTGSIALDVVIGLVFIYLLYSLLATIVQEILATNILHLRAKILEKAIKRMLDDNDKEVKTDDFSKAFYLSPLIKYMAQNNSKKPSYLAARNFSKVILDILKGANPEPGDDFRSKIDDALTNGISLSETKKLVKGETLIYLRSVWAESHGDIEKFQNALEQWFNDTMERASGWYKKRTQIILFFVGLGIAITFNVDTVVIIHKLSNDPELREQLVRQADAYMKEHAALKEDLQSLRAQNAPGDTLKKATDELEALEKRNKTLMDEASKVVTNDISKTREVLALGWAGQEGAGVPQESIPSGEWFYQNILCRVPGWLLTAFALSLGAPFWFDLLNKLMNLRSGVQPAGATADGGKTSSGGKTITPKG</sequence>
<dbReference type="KEGG" id="chk:D4L85_07415"/>
<keyword evidence="3" id="KW-0472">Membrane</keyword>
<evidence type="ECO:0000313" key="4">
    <source>
        <dbReference type="EMBL" id="AYB30418.1"/>
    </source>
</evidence>
<dbReference type="EMBL" id="CP032382">
    <property type="protein sequence ID" value="AYB30418.1"/>
    <property type="molecule type" value="Genomic_DNA"/>
</dbReference>
<dbReference type="Proteomes" id="UP000266183">
    <property type="component" value="Chromosome"/>
</dbReference>
<protein>
    <submittedName>
        <fullName evidence="4">Uncharacterized protein</fullName>
    </submittedName>
</protein>
<accession>A0A385SN48</accession>
<keyword evidence="5" id="KW-1185">Reference proteome</keyword>
<keyword evidence="1" id="KW-0175">Coiled coil</keyword>
<keyword evidence="3" id="KW-1133">Transmembrane helix</keyword>
<evidence type="ECO:0000256" key="3">
    <source>
        <dbReference type="SAM" id="Phobius"/>
    </source>
</evidence>
<proteinExistence type="predicted"/>
<reference evidence="5" key="1">
    <citation type="submission" date="2018-09" db="EMBL/GenBank/DDBJ databases">
        <title>Chryseolinea sp. KIS68-18 isolated from soil.</title>
        <authorList>
            <person name="Weon H.-Y."/>
            <person name="Kwon S.-W."/>
            <person name="Lee S.A."/>
        </authorList>
    </citation>
    <scope>NUCLEOTIDE SEQUENCE [LARGE SCALE GENOMIC DNA]</scope>
    <source>
        <strain evidence="5">KIS68-18</strain>
    </source>
</reference>